<feature type="chain" id="PRO_5012278507" description="UGSC-like domain-containing protein" evidence="1">
    <location>
        <begin position="27"/>
        <end position="637"/>
    </location>
</feature>
<dbReference type="AlphaFoldDB" id="A0A1T4KU08"/>
<dbReference type="InterPro" id="IPR057767">
    <property type="entry name" value="UGSC-like_dom"/>
</dbReference>
<evidence type="ECO:0000259" key="2">
    <source>
        <dbReference type="Pfam" id="PF24696"/>
    </source>
</evidence>
<sequence>MKKMIFFILISSFVILSFFASPQLQIEDCIDGVCLVPKKNENEKEIFAISSPIGYHNVKFIKQAPRLSTLNGKTIALVGGSFNAFITHEELKKCILSNYPTAKVLMFEDIGDAGPFSVTSQSKKTISFQKALKDNKVDAIISGNCACGLCTVKECGSSIAAEYIGIPSVTIGSPTFIQQIYSTGVNRGVPVLRAAEYPGAFASDSKEDLIKKTREKVWPQVEELLKKQISKEEIIKYAHSGERPFDEIIFYGTFEEIQDFCEANNWTDGLPIIPPTDQTIREYLKYCVEKADTVIGTFAPAYRKSYGYTVAANAVMSGIPKEFMPICMAFVRCLGDGEFRRTLSSTHGWTPYAWLNGPLARQLGIDCGQGMISEDVNKKLGRFIELAMLNIGGYYIKDNRMGTFGYLTPWTFAEDEQACLNNGWIPYHVEHGFKLNSNTITAGSALAWGNNVSPSTDNAEMIMKTLAFDITEKQQNGLGNTKPQVYRTIFITEPIANNLSKQYKSKSDLEDALIENARRPLWMRTFAYYWANTGSSQDKKRSIEQEYMYLKKNKDEKVEKTETPDWLKGFVNDDKIETIATMLKGQTPILVTGDSSRNKFQVMPGGGYVTFEIKLPKNWNELVKPLGYEPIENFFLK</sequence>
<dbReference type="OrthoDB" id="5240640at2"/>
<protein>
    <recommendedName>
        <fullName evidence="2">UGSC-like domain-containing protein</fullName>
    </recommendedName>
</protein>
<reference evidence="3 4" key="1">
    <citation type="submission" date="2017-02" db="EMBL/GenBank/DDBJ databases">
        <authorList>
            <person name="Peterson S.W."/>
        </authorList>
    </citation>
    <scope>NUCLEOTIDE SEQUENCE [LARGE SCALE GENOMIC DNA]</scope>
    <source>
        <strain evidence="3 4">ATCC BAA-909</strain>
    </source>
</reference>
<organism evidence="3 4">
    <name type="scientific">Treponema berlinense</name>
    <dbReference type="NCBI Taxonomy" id="225004"/>
    <lineage>
        <taxon>Bacteria</taxon>
        <taxon>Pseudomonadati</taxon>
        <taxon>Spirochaetota</taxon>
        <taxon>Spirochaetia</taxon>
        <taxon>Spirochaetales</taxon>
        <taxon>Treponemataceae</taxon>
        <taxon>Treponema</taxon>
    </lineage>
</organism>
<gene>
    <name evidence="3" type="ORF">SAMN02745152_00310</name>
</gene>
<dbReference type="GeneID" id="303366586"/>
<dbReference type="EMBL" id="FUXC01000001">
    <property type="protein sequence ID" value="SJZ45853.1"/>
    <property type="molecule type" value="Genomic_DNA"/>
</dbReference>
<name>A0A1T4KU08_9SPIR</name>
<dbReference type="Proteomes" id="UP000190395">
    <property type="component" value="Unassembled WGS sequence"/>
</dbReference>
<dbReference type="Pfam" id="PF24696">
    <property type="entry name" value="UGSC"/>
    <property type="match status" value="1"/>
</dbReference>
<dbReference type="STRING" id="225004.SAMN02745152_00310"/>
<dbReference type="RefSeq" id="WP_078930063.1">
    <property type="nucleotide sequence ID" value="NZ_FUXC01000001.1"/>
</dbReference>
<accession>A0A1T4KU08</accession>
<proteinExistence type="predicted"/>
<evidence type="ECO:0000313" key="4">
    <source>
        <dbReference type="Proteomes" id="UP000190395"/>
    </source>
</evidence>
<feature type="domain" description="UGSC-like" evidence="2">
    <location>
        <begin position="50"/>
        <end position="226"/>
    </location>
</feature>
<evidence type="ECO:0000313" key="3">
    <source>
        <dbReference type="EMBL" id="SJZ45853.1"/>
    </source>
</evidence>
<evidence type="ECO:0000256" key="1">
    <source>
        <dbReference type="SAM" id="SignalP"/>
    </source>
</evidence>
<keyword evidence="4" id="KW-1185">Reference proteome</keyword>
<feature type="signal peptide" evidence="1">
    <location>
        <begin position="1"/>
        <end position="26"/>
    </location>
</feature>
<keyword evidence="1" id="KW-0732">Signal</keyword>